<evidence type="ECO:0000313" key="2">
    <source>
        <dbReference type="Proteomes" id="UP000251634"/>
    </source>
</evidence>
<accession>A0A329TMA6</accession>
<comment type="caution">
    <text evidence="1">The sequence shown here is derived from an EMBL/GenBank/DDBJ whole genome shotgun (WGS) entry which is preliminary data.</text>
</comment>
<sequence>MKKLNVKAVVIDLRHVSEETLASYEHIQIHAALAMTSPGTEALLAKYPVELDATSVQCYDDDAKVNMVNGKTELTASHKPEGKSVLIVNGKANIAADAGDTLRAYGKIIVNGKVLCPAGLAGLVTEKCTINGKLAVYPDEAVVLKGTVKLDRSFLLRAQARLYWTEKQFVAVDPKLDAAALAAKGVRFAAPKAILLEQFTETLAPLFTENTELIVLPEGTAVVDDDFELTPKTFRRYGSKIYVMGDVNISDDAAEVLGQVEYLHASGDVSLPAALEDVFYAIPDVEYEDLQMLTGHVVRNKPLLNIKPELLELDPAGVTCANCAVVTLDKTLTPEEIVAKLRLNCCAIVRCTAAQEAAAAAVAVNVAQIKVTDVVKEEKDPDTLYRTGVELTL</sequence>
<evidence type="ECO:0000313" key="1">
    <source>
        <dbReference type="EMBL" id="RAW49920.1"/>
    </source>
</evidence>
<gene>
    <name evidence="1" type="ORF">C4N25_06955</name>
</gene>
<organism evidence="1 2">
    <name type="scientific">Faecalibacterium prausnitzii</name>
    <dbReference type="NCBI Taxonomy" id="853"/>
    <lineage>
        <taxon>Bacteria</taxon>
        <taxon>Bacillati</taxon>
        <taxon>Bacillota</taxon>
        <taxon>Clostridia</taxon>
        <taxon>Eubacteriales</taxon>
        <taxon>Oscillospiraceae</taxon>
        <taxon>Faecalibacterium</taxon>
    </lineage>
</organism>
<reference evidence="1 2" key="1">
    <citation type="submission" date="2018-02" db="EMBL/GenBank/DDBJ databases">
        <title>Complete genome sequencing of Faecalibacterium prausnitzii strains isolated from the human gut.</title>
        <authorList>
            <person name="Fitzgerald B.C."/>
            <person name="Shkoporov A.N."/>
            <person name="Ross P.R."/>
            <person name="Hill C."/>
        </authorList>
    </citation>
    <scope>NUCLEOTIDE SEQUENCE [LARGE SCALE GENOMIC DNA]</scope>
    <source>
        <strain evidence="1 2">APC942/8-14-2</strain>
    </source>
</reference>
<dbReference type="Proteomes" id="UP000251634">
    <property type="component" value="Unassembled WGS sequence"/>
</dbReference>
<dbReference type="EMBL" id="PRKZ01000004">
    <property type="protein sequence ID" value="RAW49920.1"/>
    <property type="molecule type" value="Genomic_DNA"/>
</dbReference>
<dbReference type="RefSeq" id="WP_112115470.1">
    <property type="nucleotide sequence ID" value="NZ_PRKZ01000004.1"/>
</dbReference>
<name>A0A329TMA6_9FIRM</name>
<dbReference type="AlphaFoldDB" id="A0A329TMA6"/>
<protein>
    <submittedName>
        <fullName evidence="1">Uncharacterized protein</fullName>
    </submittedName>
</protein>
<proteinExistence type="predicted"/>